<evidence type="ECO:0000256" key="2">
    <source>
        <dbReference type="SAM" id="Phobius"/>
    </source>
</evidence>
<dbReference type="Proteomes" id="UP000807306">
    <property type="component" value="Unassembled WGS sequence"/>
</dbReference>
<dbReference type="GO" id="GO:0016020">
    <property type="term" value="C:membrane"/>
    <property type="evidence" value="ECO:0007669"/>
    <property type="project" value="InterPro"/>
</dbReference>
<feature type="transmembrane region" description="Helical" evidence="2">
    <location>
        <begin position="5"/>
        <end position="24"/>
    </location>
</feature>
<evidence type="ECO:0000259" key="3">
    <source>
        <dbReference type="Pfam" id="PF21678"/>
    </source>
</evidence>
<dbReference type="InterPro" id="IPR029636">
    <property type="entry name" value="Csf1"/>
</dbReference>
<dbReference type="OrthoDB" id="10051416at2759"/>
<evidence type="ECO:0000313" key="4">
    <source>
        <dbReference type="EMBL" id="KAF9529375.1"/>
    </source>
</evidence>
<feature type="compositionally biased region" description="Acidic residues" evidence="1">
    <location>
        <begin position="1184"/>
        <end position="1208"/>
    </location>
</feature>
<evidence type="ECO:0000256" key="1">
    <source>
        <dbReference type="SAM" id="MobiDB-lite"/>
    </source>
</evidence>
<keyword evidence="2" id="KW-0812">Transmembrane</keyword>
<keyword evidence="2" id="KW-1133">Transmembrane helix</keyword>
<feature type="compositionally biased region" description="Polar residues" evidence="1">
    <location>
        <begin position="3112"/>
        <end position="3123"/>
    </location>
</feature>
<reference evidence="4" key="1">
    <citation type="submission" date="2020-11" db="EMBL/GenBank/DDBJ databases">
        <authorList>
            <consortium name="DOE Joint Genome Institute"/>
            <person name="Ahrendt S."/>
            <person name="Riley R."/>
            <person name="Andreopoulos W."/>
            <person name="Labutti K."/>
            <person name="Pangilinan J."/>
            <person name="Ruiz-Duenas F.J."/>
            <person name="Barrasa J.M."/>
            <person name="Sanchez-Garcia M."/>
            <person name="Camarero S."/>
            <person name="Miyauchi S."/>
            <person name="Serrano A."/>
            <person name="Linde D."/>
            <person name="Babiker R."/>
            <person name="Drula E."/>
            <person name="Ayuso-Fernandez I."/>
            <person name="Pacheco R."/>
            <person name="Padilla G."/>
            <person name="Ferreira P."/>
            <person name="Barriuso J."/>
            <person name="Kellner H."/>
            <person name="Castanera R."/>
            <person name="Alfaro M."/>
            <person name="Ramirez L."/>
            <person name="Pisabarro A.G."/>
            <person name="Kuo A."/>
            <person name="Tritt A."/>
            <person name="Lipzen A."/>
            <person name="He G."/>
            <person name="Yan M."/>
            <person name="Ng V."/>
            <person name="Cullen D."/>
            <person name="Martin F."/>
            <person name="Rosso M.-N."/>
            <person name="Henrissat B."/>
            <person name="Hibbett D."/>
            <person name="Martinez A.T."/>
            <person name="Grigoriev I.V."/>
        </authorList>
    </citation>
    <scope>NUCLEOTIDE SEQUENCE</scope>
    <source>
        <strain evidence="4">CBS 506.95</strain>
    </source>
</reference>
<feature type="region of interest" description="Disordered" evidence="1">
    <location>
        <begin position="1079"/>
        <end position="1143"/>
    </location>
</feature>
<organism evidence="4 5">
    <name type="scientific">Crepidotus variabilis</name>
    <dbReference type="NCBI Taxonomy" id="179855"/>
    <lineage>
        <taxon>Eukaryota</taxon>
        <taxon>Fungi</taxon>
        <taxon>Dikarya</taxon>
        <taxon>Basidiomycota</taxon>
        <taxon>Agaricomycotina</taxon>
        <taxon>Agaricomycetes</taxon>
        <taxon>Agaricomycetidae</taxon>
        <taxon>Agaricales</taxon>
        <taxon>Agaricineae</taxon>
        <taxon>Crepidotaceae</taxon>
        <taxon>Crepidotus</taxon>
    </lineage>
</organism>
<proteinExistence type="predicted"/>
<name>A0A9P6EI76_9AGAR</name>
<feature type="region of interest" description="Disordered" evidence="1">
    <location>
        <begin position="1161"/>
        <end position="1208"/>
    </location>
</feature>
<keyword evidence="2" id="KW-0472">Membrane</keyword>
<feature type="region of interest" description="Disordered" evidence="1">
    <location>
        <begin position="3112"/>
        <end position="3151"/>
    </location>
</feature>
<accession>A0A9P6EI76</accession>
<feature type="domain" description="Csf1 N-terminal" evidence="3">
    <location>
        <begin position="18"/>
        <end position="784"/>
    </location>
</feature>
<dbReference type="InterPro" id="IPR048636">
    <property type="entry name" value="Csf1_N"/>
</dbReference>
<evidence type="ECO:0000313" key="5">
    <source>
        <dbReference type="Proteomes" id="UP000807306"/>
    </source>
</evidence>
<protein>
    <recommendedName>
        <fullName evidence="3">Csf1 N-terminal domain-containing protein</fullName>
    </recommendedName>
</protein>
<feature type="region of interest" description="Disordered" evidence="1">
    <location>
        <begin position="2690"/>
        <end position="2709"/>
    </location>
</feature>
<dbReference type="PANTHER" id="PTHR32085">
    <property type="entry name" value="PROTEIN CSF1"/>
    <property type="match status" value="1"/>
</dbReference>
<dbReference type="Pfam" id="PF21678">
    <property type="entry name" value="Csf1_N"/>
    <property type="match status" value="1"/>
</dbReference>
<sequence>MFDKLLLISCICVVVALILYFFYWNRFIAFVFGQVIRLVFWNQEASSAWVEIGSIHFSLLAGRILLKDVRYHSSNQTVKIVKGQIQWRYWIRRPTTEEEFQSLRGEEGKQSSRLWSCRIQLSFQGVEWFLYNRTAAYDNIISQMERATHAPSRTSSHRRFFDRFARHDASSQFYPPSNQRSAFKIPSFVSNGLTWLNNQLPNLDPKDLLPLGIDVQTGAIILGNSSTPSLLVAEFQNAFGTYGIVPSRSALDLYKQVMNLRFQSALIRLVENDDFVDPMAIVGGLVHSRVKVHAAQRRPSFYQPYRAFIRIWRQLGLSRLTLDYFATRKAQRHAQKSISSALPGFKKSKPVEDETPIGIDFSTHEYVLERKILEAPALDLTYYVDVVGDVPSEYVAPFLNNATYDVGNGDTGPEWGFDMIIHGGILRYGPWADRQRTELQRAFFPPSYQDNEVTPVLKPGDKRLWTALKVFVELREETSIHIPFREASKDWQWDGQAEVPRRPKRREPGFFNLVVGDRSSISYTLPMIIGPTGYESNLEVHLDTVSITSSLNDVRLISAESTRIYGELPAPLKWDGERIWTIGVVLRQPTLYLLRDHINMFTDLGRDWVSGPPTDYYKFIPTIYAIQFEMHHYRMVLFVNDHNIIDKPSVREENALLTLKGTHFKTVATISSNTFRPESTSIPFTISAPNALGTFSVPRWSAHAPHIQKESIDLFKTKGFTINASYRYFAEVREEYVEQLHMDLALSDTVLRAFGWAIRYFMVLKDNYFGSFTHFQTLSEYLDKRKNNLPVGDPLKLKYRPGKSNMLQVTILLRAERASILLPTHLIGTSSYRLDDAETLSNAVTLSVPEIQLQLRLHDYYMEMSLNIDRILGSVKQDSIGHVSPDVSHEVLCIEGLDIVANRLFGSQPRTATYVCIWEIAVGDVKASLSANQAKVLSAAGDSFPLNFVDLANAPAEDFTPLLDPDVTFYKVSVKSVDLSWKAGHTALILQIPSGIKLDRNDLGAHNYKSVTSLRVPQISVKILLTGPLDRKTWLEAAHVDTEVNLDIYAAPCGHRALTKAQIAFVEEQDRATGRAKRLFDKLRHRSRSTSGSGHVLYRRNVYLPQPTLPRRGRNRSKGPLVEQIRSSRSRTRPPSWHIPTLANLSDSDEEVISEADRDARLARTRTSTPVPNPMDDNFMSSGDESDDADLTEGYTSDDDWSDLDPDSEGQSTGMLMSFYSPLLRHYVSNPRITPGLWDSESFDLIRDGPSFLRSNLRQQEDEHKFDQLPIVEDVTRDDDTTTLRLAFRFLNIGLTPLVLPALLYCEHDLKTVVPNPEICISSFLSGAISKATSKNRPKSSVVHLSISQVLVQALQHISMGEGGRPDVTKATKSSNIPSNLDIAGILRLQASNVRIAGRLNQKYPNLSTSVSRLIVGLDTSVDKRSINSAQSQSNILRVSCRSPSFQIYRNSLNANLGQVSVDVGHSSPEAVAAAAFGLSFVATRVVESMQRVTAATLATKRTLLSSVLKSSEQNPAIDPLSTIQPSFLVQSGVPQRLRSDVSFRFLFHLLHCVRSTASQEPMELGPDVDLEDLTAMIEERLSQLDPDAGQIDCLDSMDSDFLQHPSAKIGTVPGRSLDGATLYLPSARLAISDPKGGPESELCIEDLRIDLQFKKQDLVQFNFSHPSGASQTSLRARSSKIVRKTGIIVSVGNVAVIISPHLMQFAQHILRVKKQVIQGLDGSRPRKKTALDVLERTSAIPSGIMQIEVVAAIHALRIQAAAENLIVVIGLAGLRIATTLLQMQNKSLSINTSVLFDTIYLQARSPTDPSKESDHDILAALSFNGGRANLVSKPDARSRINLKLVFALSGISLNMPRSALRLYRFVEEWRQDYLPGMEAMVNDLLYEYKSTPPQPRSPTPSNQHRPAPLLQIHSRIDNFDISLQVMHGTWLSLETQNAIAYVHNSGPLAANHNHGFGLQINSTILNISSKPMARDVAPSSRVKLELPQLSIAGHSEGLKLHMLILLEFIDLKVKPSHWDTLLAVQQKFGQDFNDFLALAEKTRRKTPSPKPPAPLKTRFHYDAHIKMQGFRIGLVGLSSVVFLECQNINGGFASANGWTWDLALSDLALSLAPRVSDRRSIAFNMNQRSAFIIIDIKLGGSYTEGQQTKSVHMSIPKVHAVMQPSSIGEFGDFIDSLQVELLERQEQRALELEAFKEKAQNILKTFDVNVRDVQIEQASWLDDLNISVSIRSIGVAFPLTHDEELQLPRKRKNKEAIAVRAFLFSIKSIEFSTSRGETGDATMDCLSFQFVPRFRQSSPGDFSMERHHTRNCLLYPEMRAQLRVSSVGSSRKIWIKADVSGFILDIDSSIPSYIFALIDVYREGKERVDRLSAIAPGTPLSAVPPMPTLESVNSSTEKHYPAVPTSNVFAKLTFLSGKVRFYSASASEEFISRTPFTQTFTDIPDDQVLDLGAEVFNLPVVSVWAEYRATPASQKLSKGQDSEPSLLMFNSTIFSSQNTLRPTLLPFLTELVTHIEARMRKVSTRGYPPFPIETSSSQTSIPISQRVERSDSVSSMQICFSLRIDKSKLELTCQPDVNVVAGLHWESGGFIVNVSPGARKVFFSGSVGGLTIGLKHGFLSEDCVKLDARNLAFSVSFTRPESDFDHPLNSISIVLDTEFLGGVRFSRLQDILCFKAVWLDRIPVLNSQEPSEPKTPLLRPSGPEPVSQSRGFSTSLLFRIRRISLDVDLGQSISRVKLDLVQTVFRSVLSDEISEVHLHVADVSVTANGNISGRARVPACVFQTIRRSEGFLREDEGKSRMLEIRLTSGALIADFESDLQKLLYYRAEPLKVEICDDWSRTRVSRADARPLQLSFTITCPEIVVVATVGTIPKLLSYTNKFKANLDVQRQGAFRESQTFRVTRTPKPENPLSAVAEAMLHSARSRFKDAGVSFIVRQHMSLRLDLLRLIVFPRTMRDLEIAQFIGHDVRARMDGLVISDSPSSERDLHLSFASMVISKYNQSRPIPYPVDPQEDDGREWLSALFKDASESNIVGLPSMKMHMISEEKIEDSERVLIYDFFSRFVRREGMKAFEDIYITLNMSLYAWLTLLRKNLSREMDQVRATEDWRTSINGAATTMSPTNQRKKRVPEPLPLDDQPPRANSLPASANGLLSPLGPSSSRFVEGIKTPHSAREKENTLSPTAFQVSPLQFPSPRDDEPLISQPLPPRKALIYRPRTREIERLTMRQLGEATPDVMHPFFMKKAGFSLEDSLPQYVHEYATAPLEEILDILLKLYSRQLLAGAQRARSRDSSPY</sequence>
<gene>
    <name evidence="4" type="ORF">CPB83DRAFT_789894</name>
</gene>
<comment type="caution">
    <text evidence="4">The sequence shown here is derived from an EMBL/GenBank/DDBJ whole genome shotgun (WGS) entry which is preliminary data.</text>
</comment>
<dbReference type="GO" id="GO:0006113">
    <property type="term" value="P:fermentation"/>
    <property type="evidence" value="ECO:0007669"/>
    <property type="project" value="InterPro"/>
</dbReference>
<dbReference type="EMBL" id="MU157846">
    <property type="protein sequence ID" value="KAF9529375.1"/>
    <property type="molecule type" value="Genomic_DNA"/>
</dbReference>
<dbReference type="PANTHER" id="PTHR32085:SF3">
    <property type="entry name" value="PROTEIN CSF1"/>
    <property type="match status" value="1"/>
</dbReference>
<keyword evidence="5" id="KW-1185">Reference proteome</keyword>